<organism evidence="1 2">
    <name type="scientific">Sphingobacterium bovistauri</name>
    <dbReference type="NCBI Taxonomy" id="2781959"/>
    <lineage>
        <taxon>Bacteria</taxon>
        <taxon>Pseudomonadati</taxon>
        <taxon>Bacteroidota</taxon>
        <taxon>Sphingobacteriia</taxon>
        <taxon>Sphingobacteriales</taxon>
        <taxon>Sphingobacteriaceae</taxon>
        <taxon>Sphingobacterium</taxon>
    </lineage>
</organism>
<dbReference type="EMBL" id="JADEYP010000027">
    <property type="protein sequence ID" value="MCA5006110.1"/>
    <property type="molecule type" value="Genomic_DNA"/>
</dbReference>
<sequence>MGFVKLNHPILMKLKMQGYTILRSNNPLSDENPTWIPEKVDMEKFFDLDSKWIAHASIPMHELHLLVIDDALYNIRNVDLFGEVIVR</sequence>
<gene>
    <name evidence="1" type="ORF">IPZ78_13215</name>
</gene>
<name>A0ABS7Z7I0_9SPHI</name>
<evidence type="ECO:0000313" key="1">
    <source>
        <dbReference type="EMBL" id="MCA5006110.1"/>
    </source>
</evidence>
<dbReference type="Proteomes" id="UP001165302">
    <property type="component" value="Unassembled WGS sequence"/>
</dbReference>
<evidence type="ECO:0000313" key="2">
    <source>
        <dbReference type="Proteomes" id="UP001165302"/>
    </source>
</evidence>
<comment type="caution">
    <text evidence="1">The sequence shown here is derived from an EMBL/GenBank/DDBJ whole genome shotgun (WGS) entry which is preliminary data.</text>
</comment>
<proteinExistence type="predicted"/>
<accession>A0ABS7Z7I0</accession>
<dbReference type="RefSeq" id="WP_225554470.1">
    <property type="nucleotide sequence ID" value="NZ_JADEYP010000027.1"/>
</dbReference>
<reference evidence="1" key="1">
    <citation type="submission" date="2020-10" db="EMBL/GenBank/DDBJ databases">
        <authorList>
            <person name="Lu T."/>
            <person name="Wang Q."/>
            <person name="Han X."/>
        </authorList>
    </citation>
    <scope>NUCLEOTIDE SEQUENCE</scope>
    <source>
        <strain evidence="1">WQ 366</strain>
    </source>
</reference>
<keyword evidence="2" id="KW-1185">Reference proteome</keyword>
<protein>
    <submittedName>
        <fullName evidence="1">Uncharacterized protein</fullName>
    </submittedName>
</protein>